<comment type="similarity">
    <text evidence="1">Belongs to the leucine-binding protein family.</text>
</comment>
<feature type="chain" id="PRO_5020449329" evidence="3">
    <location>
        <begin position="33"/>
        <end position="412"/>
    </location>
</feature>
<dbReference type="OrthoDB" id="9802022at2"/>
<dbReference type="Gene3D" id="3.40.50.2300">
    <property type="match status" value="2"/>
</dbReference>
<dbReference type="PANTHER" id="PTHR47628:SF1">
    <property type="entry name" value="ALIPHATIC AMIDASE EXPRESSION-REGULATING PROTEIN"/>
    <property type="match status" value="1"/>
</dbReference>
<name>A0A4R6R5F8_9HYPH</name>
<evidence type="ECO:0000256" key="2">
    <source>
        <dbReference type="ARBA" id="ARBA00022729"/>
    </source>
</evidence>
<evidence type="ECO:0000313" key="6">
    <source>
        <dbReference type="Proteomes" id="UP000294547"/>
    </source>
</evidence>
<evidence type="ECO:0000256" key="1">
    <source>
        <dbReference type="ARBA" id="ARBA00010062"/>
    </source>
</evidence>
<dbReference type="PROSITE" id="PS51318">
    <property type="entry name" value="TAT"/>
    <property type="match status" value="1"/>
</dbReference>
<dbReference type="Proteomes" id="UP000294547">
    <property type="component" value="Unassembled WGS sequence"/>
</dbReference>
<comment type="caution">
    <text evidence="5">The sequence shown here is derived from an EMBL/GenBank/DDBJ whole genome shotgun (WGS) entry which is preliminary data.</text>
</comment>
<dbReference type="Pfam" id="PF13458">
    <property type="entry name" value="Peripla_BP_6"/>
    <property type="match status" value="1"/>
</dbReference>
<feature type="signal peptide" evidence="3">
    <location>
        <begin position="1"/>
        <end position="32"/>
    </location>
</feature>
<reference evidence="5 6" key="1">
    <citation type="submission" date="2019-03" db="EMBL/GenBank/DDBJ databases">
        <title>Genomic Encyclopedia of Type Strains, Phase IV (KMG-IV): sequencing the most valuable type-strain genomes for metagenomic binning, comparative biology and taxonomic classification.</title>
        <authorList>
            <person name="Goeker M."/>
        </authorList>
    </citation>
    <scope>NUCLEOTIDE SEQUENCE [LARGE SCALE GENOMIC DNA]</scope>
    <source>
        <strain evidence="5 6">DSM 102969</strain>
    </source>
</reference>
<accession>A0A4R6R5F8</accession>
<feature type="domain" description="Leucine-binding protein" evidence="4">
    <location>
        <begin position="36"/>
        <end position="375"/>
    </location>
</feature>
<dbReference type="InterPro" id="IPR028082">
    <property type="entry name" value="Peripla_BP_I"/>
</dbReference>
<proteinExistence type="inferred from homology"/>
<dbReference type="PANTHER" id="PTHR47628">
    <property type="match status" value="1"/>
</dbReference>
<keyword evidence="2 3" id="KW-0732">Signal</keyword>
<dbReference type="InterPro" id="IPR028081">
    <property type="entry name" value="Leu-bd"/>
</dbReference>
<organism evidence="5 6">
    <name type="scientific">Oharaeibacter diazotrophicus</name>
    <dbReference type="NCBI Taxonomy" id="1920512"/>
    <lineage>
        <taxon>Bacteria</taxon>
        <taxon>Pseudomonadati</taxon>
        <taxon>Pseudomonadota</taxon>
        <taxon>Alphaproteobacteria</taxon>
        <taxon>Hyphomicrobiales</taxon>
        <taxon>Pleomorphomonadaceae</taxon>
        <taxon>Oharaeibacter</taxon>
    </lineage>
</organism>
<evidence type="ECO:0000313" key="5">
    <source>
        <dbReference type="EMBL" id="TDP81123.1"/>
    </source>
</evidence>
<protein>
    <submittedName>
        <fullName evidence="5">Amino acid/amide ABC transporter substrate-binding protein (HAAT family)</fullName>
    </submittedName>
</protein>
<dbReference type="EMBL" id="SNXY01000013">
    <property type="protein sequence ID" value="TDP81123.1"/>
    <property type="molecule type" value="Genomic_DNA"/>
</dbReference>
<sequence>MAINRRRFLTTSLTASASLVAAPAILTRGAFGADDPILVGSLHDQSGPIGTSGVPMVKSLELGISEINAAGGLLGRPLKLVHYDTQSNIQMYSQYAQQLALKDKVAVVHGGITSASREAIRPTFDRFRVLYFYNTLYEGGVCDRNTFCTGTTPAQTVEKLVPYAMSKSGKKAYIIAADYNYGQITAKWMQKYVKDNGGETLSVDFFPLDVTNFGPTISKIQAAKPDLILSALVGGNHTAFYRQWTAAGMKGQIPIASTTFGLVNEPSTLDAAESDAILGAYGYFEELTTPASTSYVEKLKMQSPDIPYISELAAATYEGFYLWAEGVKKAGSLDRMAVIEALETGISFDGPSGKVTIDHATHHVVRNAFLASVKDRKWSVLESYPDAKPLDTAGVCDLIKNPADNQQYVIDI</sequence>
<evidence type="ECO:0000259" key="4">
    <source>
        <dbReference type="Pfam" id="PF13458"/>
    </source>
</evidence>
<evidence type="ECO:0000256" key="3">
    <source>
        <dbReference type="SAM" id="SignalP"/>
    </source>
</evidence>
<keyword evidence="6" id="KW-1185">Reference proteome</keyword>
<gene>
    <name evidence="5" type="ORF">EDD54_4456</name>
</gene>
<dbReference type="CDD" id="cd06356">
    <property type="entry name" value="PBP1_amide_urea_BP-like"/>
    <property type="match status" value="1"/>
</dbReference>
<dbReference type="InterPro" id="IPR006311">
    <property type="entry name" value="TAT_signal"/>
</dbReference>
<dbReference type="SUPFAM" id="SSF53822">
    <property type="entry name" value="Periplasmic binding protein-like I"/>
    <property type="match status" value="1"/>
</dbReference>
<dbReference type="AlphaFoldDB" id="A0A4R6R5F8"/>
<dbReference type="RefSeq" id="WP_126542060.1">
    <property type="nucleotide sequence ID" value="NZ_BSPM01000003.1"/>
</dbReference>